<dbReference type="Pfam" id="PF00293">
    <property type="entry name" value="NUDIX"/>
    <property type="match status" value="1"/>
</dbReference>
<dbReference type="PATRIC" id="fig|888439.3.peg.1642"/>
<dbReference type="PANTHER" id="PTHR43736:SF1">
    <property type="entry name" value="DIHYDRONEOPTERIN TRIPHOSPHATE DIPHOSPHATASE"/>
    <property type="match status" value="1"/>
</dbReference>
<reference evidence="4 5" key="1">
    <citation type="submission" date="2012-07" db="EMBL/GenBank/DDBJ databases">
        <title>The Genome Sequence of Actinomyces neuii subsp. anitratus BVS029A5.</title>
        <authorList>
            <consortium name="The Broad Institute Genome Sequencing Platform"/>
            <person name="Earl A."/>
            <person name="Ward D."/>
            <person name="Feldgarden M."/>
            <person name="Gevers D."/>
            <person name="Saerens B."/>
            <person name="Vaneechoutte M."/>
            <person name="Walker B."/>
            <person name="Young S.K."/>
            <person name="Zeng Q."/>
            <person name="Gargeya S."/>
            <person name="Fitzgerald M."/>
            <person name="Haas B."/>
            <person name="Abouelleil A."/>
            <person name="Alvarado L."/>
            <person name="Arachchi H.M."/>
            <person name="Berlin A."/>
            <person name="Chapman S.B."/>
            <person name="Goldberg J."/>
            <person name="Griggs A."/>
            <person name="Gujja S."/>
            <person name="Hansen M."/>
            <person name="Howarth C."/>
            <person name="Imamovic A."/>
            <person name="Larimer J."/>
            <person name="McCowen C."/>
            <person name="Montmayeur A."/>
            <person name="Murphy C."/>
            <person name="Neiman D."/>
            <person name="Pearson M."/>
            <person name="Priest M."/>
            <person name="Roberts A."/>
            <person name="Saif S."/>
            <person name="Shea T."/>
            <person name="Sisk P."/>
            <person name="Sykes S."/>
            <person name="Wortman J."/>
            <person name="Nusbaum C."/>
            <person name="Birren B."/>
        </authorList>
    </citation>
    <scope>NUCLEOTIDE SEQUENCE [LARGE SCALE GENOMIC DNA]</scope>
    <source>
        <strain evidence="4 5">BVS029A5</strain>
    </source>
</reference>
<evidence type="ECO:0000256" key="2">
    <source>
        <dbReference type="ARBA" id="ARBA00022801"/>
    </source>
</evidence>
<dbReference type="HOGENOM" id="CLU_037162_14_1_11"/>
<sequence length="170" mass="19290">MSMSAHSSRTYSRTARVRRRRRRALPLVEETSAGGVVVDVVNHRPYVALIARENRFRRIEWCLPKGHIEGTETAAQTAEREVWEETGIDGRVLAHLASIDYTFTSPHNRIHKVVHHFLLEAVGGELTVDGDPDHEALDAAWIPLNTSLTLLAYSNERRVAHKARELLQVR</sequence>
<protein>
    <recommendedName>
        <fullName evidence="3">Nudix hydrolase domain-containing protein</fullName>
    </recommendedName>
</protein>
<dbReference type="SUPFAM" id="SSF55811">
    <property type="entry name" value="Nudix"/>
    <property type="match status" value="1"/>
</dbReference>
<dbReference type="AlphaFoldDB" id="K0YZJ8"/>
<dbReference type="GO" id="GO:0016787">
    <property type="term" value="F:hydrolase activity"/>
    <property type="evidence" value="ECO:0007669"/>
    <property type="project" value="UniProtKB-KW"/>
</dbReference>
<dbReference type="InterPro" id="IPR020084">
    <property type="entry name" value="NUDIX_hydrolase_CS"/>
</dbReference>
<dbReference type="eggNOG" id="COG1051">
    <property type="taxonomic scope" value="Bacteria"/>
</dbReference>
<dbReference type="Gene3D" id="3.90.79.10">
    <property type="entry name" value="Nucleoside Triphosphate Pyrophosphohydrolase"/>
    <property type="match status" value="1"/>
</dbReference>
<keyword evidence="2" id="KW-0378">Hydrolase</keyword>
<name>K0YZJ8_9ACTO</name>
<gene>
    <name evidence="4" type="ORF">HMPREF9240_01636</name>
</gene>
<dbReference type="InterPro" id="IPR015797">
    <property type="entry name" value="NUDIX_hydrolase-like_dom_sf"/>
</dbReference>
<dbReference type="EMBL" id="AGWP01000009">
    <property type="protein sequence ID" value="EJZ85149.1"/>
    <property type="molecule type" value="Genomic_DNA"/>
</dbReference>
<evidence type="ECO:0000259" key="3">
    <source>
        <dbReference type="PROSITE" id="PS51462"/>
    </source>
</evidence>
<comment type="caution">
    <text evidence="4">The sequence shown here is derived from an EMBL/GenBank/DDBJ whole genome shotgun (WGS) entry which is preliminary data.</text>
</comment>
<dbReference type="CDD" id="cd03673">
    <property type="entry name" value="NUDIX_Ap6A_hydrolase"/>
    <property type="match status" value="1"/>
</dbReference>
<evidence type="ECO:0000256" key="1">
    <source>
        <dbReference type="ARBA" id="ARBA00005582"/>
    </source>
</evidence>
<dbReference type="InterPro" id="IPR000086">
    <property type="entry name" value="NUDIX_hydrolase_dom"/>
</dbReference>
<feature type="domain" description="Nudix hydrolase" evidence="3">
    <location>
        <begin position="31"/>
        <end position="165"/>
    </location>
</feature>
<keyword evidence="5" id="KW-1185">Reference proteome</keyword>
<dbReference type="Proteomes" id="UP000006075">
    <property type="component" value="Unassembled WGS sequence"/>
</dbReference>
<dbReference type="PROSITE" id="PS00893">
    <property type="entry name" value="NUDIX_BOX"/>
    <property type="match status" value="1"/>
</dbReference>
<dbReference type="PANTHER" id="PTHR43736">
    <property type="entry name" value="ADP-RIBOSE PYROPHOSPHATASE"/>
    <property type="match status" value="1"/>
</dbReference>
<evidence type="ECO:0000313" key="5">
    <source>
        <dbReference type="Proteomes" id="UP000006075"/>
    </source>
</evidence>
<organism evidence="4 5">
    <name type="scientific">Winkia neuii BV029A5</name>
    <dbReference type="NCBI Taxonomy" id="888439"/>
    <lineage>
        <taxon>Bacteria</taxon>
        <taxon>Bacillati</taxon>
        <taxon>Actinomycetota</taxon>
        <taxon>Actinomycetes</taxon>
        <taxon>Actinomycetales</taxon>
        <taxon>Actinomycetaceae</taxon>
        <taxon>Winkia</taxon>
    </lineage>
</organism>
<dbReference type="PROSITE" id="PS51462">
    <property type="entry name" value="NUDIX"/>
    <property type="match status" value="1"/>
</dbReference>
<proteinExistence type="inferred from homology"/>
<comment type="similarity">
    <text evidence="1">Belongs to the Nudix hydrolase family.</text>
</comment>
<accession>K0YZJ8</accession>
<evidence type="ECO:0000313" key="4">
    <source>
        <dbReference type="EMBL" id="EJZ85149.1"/>
    </source>
</evidence>